<dbReference type="EMBL" id="JANTQA010000047">
    <property type="protein sequence ID" value="KAJ3431622.1"/>
    <property type="molecule type" value="Genomic_DNA"/>
</dbReference>
<evidence type="ECO:0000313" key="6">
    <source>
        <dbReference type="EMBL" id="KAJ3431622.1"/>
    </source>
</evidence>
<proteinExistence type="predicted"/>
<feature type="region of interest" description="Disordered" evidence="4">
    <location>
        <begin position="26"/>
        <end position="74"/>
    </location>
</feature>
<evidence type="ECO:0000259" key="5">
    <source>
        <dbReference type="Pfam" id="PF04055"/>
    </source>
</evidence>
<dbReference type="PANTHER" id="PTHR43432">
    <property type="entry name" value="SLR0285 PROTEIN"/>
    <property type="match status" value="1"/>
</dbReference>
<dbReference type="Pfam" id="PF04055">
    <property type="entry name" value="Radical_SAM"/>
    <property type="match status" value="1"/>
</dbReference>
<dbReference type="GO" id="GO:0051536">
    <property type="term" value="F:iron-sulfur cluster binding"/>
    <property type="evidence" value="ECO:0007669"/>
    <property type="project" value="UniProtKB-KW"/>
</dbReference>
<keyword evidence="3" id="KW-0411">Iron-sulfur</keyword>
<dbReference type="Proteomes" id="UP001146793">
    <property type="component" value="Unassembled WGS sequence"/>
</dbReference>
<accession>A0AAV7YPA3</accession>
<comment type="caution">
    <text evidence="6">The sequence shown here is derived from an EMBL/GenBank/DDBJ whole genome shotgun (WGS) entry which is preliminary data.</text>
</comment>
<dbReference type="SFLD" id="SFLDS00029">
    <property type="entry name" value="Radical_SAM"/>
    <property type="match status" value="1"/>
</dbReference>
<organism evidence="6 7">
    <name type="scientific">Anaeramoeba flamelloides</name>
    <dbReference type="NCBI Taxonomy" id="1746091"/>
    <lineage>
        <taxon>Eukaryota</taxon>
        <taxon>Metamonada</taxon>
        <taxon>Anaeramoebidae</taxon>
        <taxon>Anaeramoeba</taxon>
    </lineage>
</organism>
<dbReference type="PANTHER" id="PTHR43432:SF3">
    <property type="entry name" value="SLR0285 PROTEIN"/>
    <property type="match status" value="1"/>
</dbReference>
<keyword evidence="1" id="KW-0479">Metal-binding</keyword>
<dbReference type="Gene3D" id="3.80.30.30">
    <property type="match status" value="1"/>
</dbReference>
<evidence type="ECO:0000313" key="7">
    <source>
        <dbReference type="Proteomes" id="UP001146793"/>
    </source>
</evidence>
<dbReference type="InterPro" id="IPR007197">
    <property type="entry name" value="rSAM"/>
</dbReference>
<dbReference type="SUPFAM" id="SSF102114">
    <property type="entry name" value="Radical SAM enzymes"/>
    <property type="match status" value="1"/>
</dbReference>
<dbReference type="GO" id="GO:0003824">
    <property type="term" value="F:catalytic activity"/>
    <property type="evidence" value="ECO:0007669"/>
    <property type="project" value="InterPro"/>
</dbReference>
<name>A0AAV7YPA3_9EUKA</name>
<keyword evidence="2" id="KW-0408">Iron</keyword>
<reference evidence="6" key="1">
    <citation type="submission" date="2022-08" db="EMBL/GenBank/DDBJ databases">
        <title>Novel sulphate-reducing endosymbionts in the free-living metamonad Anaeramoeba.</title>
        <authorList>
            <person name="Jerlstrom-Hultqvist J."/>
            <person name="Cepicka I."/>
            <person name="Gallot-Lavallee L."/>
            <person name="Salas-Leiva D."/>
            <person name="Curtis B.A."/>
            <person name="Zahonova K."/>
            <person name="Pipaliya S."/>
            <person name="Dacks J."/>
            <person name="Roger A.J."/>
        </authorList>
    </citation>
    <scope>NUCLEOTIDE SEQUENCE</scope>
    <source>
        <strain evidence="6">Busselton2</strain>
    </source>
</reference>
<evidence type="ECO:0000256" key="1">
    <source>
        <dbReference type="ARBA" id="ARBA00022723"/>
    </source>
</evidence>
<protein>
    <recommendedName>
        <fullName evidence="5">Radical SAM core domain-containing protein</fullName>
    </recommendedName>
</protein>
<evidence type="ECO:0000256" key="2">
    <source>
        <dbReference type="ARBA" id="ARBA00023004"/>
    </source>
</evidence>
<dbReference type="InterPro" id="IPR040086">
    <property type="entry name" value="MJ0683-like"/>
</dbReference>
<evidence type="ECO:0000256" key="3">
    <source>
        <dbReference type="ARBA" id="ARBA00023014"/>
    </source>
</evidence>
<gene>
    <name evidence="6" type="ORF">M0812_20536</name>
</gene>
<dbReference type="InterPro" id="IPR058240">
    <property type="entry name" value="rSAM_sf"/>
</dbReference>
<feature type="domain" description="Radical SAM core" evidence="5">
    <location>
        <begin position="102"/>
        <end position="249"/>
    </location>
</feature>
<evidence type="ECO:0000256" key="4">
    <source>
        <dbReference type="SAM" id="MobiDB-lite"/>
    </source>
</evidence>
<sequence length="331" mass="39606">MNNRNQLNLKLQKEFLEFLERDIGSEKYQEKEKEKETEKENEKEKEKEKEKDSENEKENEKDKENEKEKEKENEKKELLIKIKKTHNKQWSDRIYNILTAGSNCKNDCKYCYMKAMKNRFIQTDLEDFTMKVNEKKVKKGWRTNQSKPKLFMFPSAHDIFDQFVDDYIQVSKKIILAGNEVLIVTKPSMVCIKKIINQLADFKKKILFRFTITSDDQDILDYWEPNAPSFEERLNCLKLCFENGFNTSVSIEPYLKFPNTLIETIAPYINDYIWVGLMSDLDTMENIKIDEIKRLNELYHYDNTLKLVNEFKNNKKIIFKTSIMLKIINNL</sequence>
<dbReference type="AlphaFoldDB" id="A0AAV7YPA3"/>
<dbReference type="GO" id="GO:0046872">
    <property type="term" value="F:metal ion binding"/>
    <property type="evidence" value="ECO:0007669"/>
    <property type="project" value="UniProtKB-KW"/>
</dbReference>